<keyword evidence="3" id="KW-1185">Reference proteome</keyword>
<dbReference type="EMBL" id="MUNK01000013">
    <property type="protein sequence ID" value="OTA38117.1"/>
    <property type="molecule type" value="Genomic_DNA"/>
</dbReference>
<dbReference type="InParanoid" id="A0A1Z5TQ10"/>
<gene>
    <name evidence="2" type="ORF">BTJ68_02040</name>
</gene>
<feature type="region of interest" description="Disordered" evidence="1">
    <location>
        <begin position="51"/>
        <end position="84"/>
    </location>
</feature>
<dbReference type="OrthoDB" id="5424391at2759"/>
<reference evidence="2 3" key="1">
    <citation type="submission" date="2017-01" db="EMBL/GenBank/DDBJ databases">
        <title>The recent genome duplication of the halophilic yeast Hortaea werneckii: insights from long-read sequencing.</title>
        <authorList>
            <person name="Sinha S."/>
            <person name="Flibotte S."/>
            <person name="Neira M."/>
            <person name="Lenassi M."/>
            <person name="Gostincar C."/>
            <person name="Stajich J.E."/>
            <person name="Nislow C.E."/>
        </authorList>
    </citation>
    <scope>NUCLEOTIDE SEQUENCE [LARGE SCALE GENOMIC DNA]</scope>
    <source>
        <strain evidence="2 3">EXF-2000</strain>
    </source>
</reference>
<organism evidence="2 3">
    <name type="scientific">Hortaea werneckii EXF-2000</name>
    <dbReference type="NCBI Taxonomy" id="1157616"/>
    <lineage>
        <taxon>Eukaryota</taxon>
        <taxon>Fungi</taxon>
        <taxon>Dikarya</taxon>
        <taxon>Ascomycota</taxon>
        <taxon>Pezizomycotina</taxon>
        <taxon>Dothideomycetes</taxon>
        <taxon>Dothideomycetidae</taxon>
        <taxon>Mycosphaerellales</taxon>
        <taxon>Teratosphaeriaceae</taxon>
        <taxon>Hortaea</taxon>
    </lineage>
</organism>
<proteinExistence type="predicted"/>
<dbReference type="AlphaFoldDB" id="A0A1Z5TQ10"/>
<protein>
    <submittedName>
        <fullName evidence="2">Uncharacterized protein</fullName>
    </submittedName>
</protein>
<accession>A0A1Z5TQ10</accession>
<dbReference type="VEuPathDB" id="FungiDB:BTJ68_02040"/>
<evidence type="ECO:0000256" key="1">
    <source>
        <dbReference type="SAM" id="MobiDB-lite"/>
    </source>
</evidence>
<feature type="compositionally biased region" description="Basic and acidic residues" evidence="1">
    <location>
        <begin position="51"/>
        <end position="68"/>
    </location>
</feature>
<name>A0A1Z5TQ10_HORWE</name>
<dbReference type="Proteomes" id="UP000194280">
    <property type="component" value="Unassembled WGS sequence"/>
</dbReference>
<evidence type="ECO:0000313" key="2">
    <source>
        <dbReference type="EMBL" id="OTA38117.1"/>
    </source>
</evidence>
<sequence length="480" mass="55495">MFARHTHVRMRGSTVLQGFKDWASKFHPQLPLTQRESNRLLTALTTSFRSHLDKAHPRAAEEPSKLKDSGNGQGPRTSTHAMHSSAAFADKHLSSVLTDLAGPPRRKPTANVSKTDQDFANAQMELQKNPAKDPVQLLEEYEKDGSASVAIARLCLEQCEKLLEGLAEDKKTYKIQQTQTGRRVLLWLWETGRYKQTEFVDDKVFIDKLVPFLLREGWESYLWEWLKLDQTLAEGNNEYSGVKQMYHRYRWKGRLLRAMVTHRLEDPGRVHRNADKALDTFFKAADLKTSSKEVCLRFLPLAHAGPALARALRIDTEWNLRTDPARYDRFIQCVMLFNEKDNVHGMRTAAELRLHHPTKPDGWPMYEFYQQLFNNSSPAWKRVVDRVRSLRSKDQGLNWYHQMTQTLALLRRQGLDVEAEWIKCRVLETFPFASAKYLEKDAHRWQGVYDERDSSRAAAEKPFDEATPERIPFPAFSGAV</sequence>
<evidence type="ECO:0000313" key="3">
    <source>
        <dbReference type="Proteomes" id="UP000194280"/>
    </source>
</evidence>
<comment type="caution">
    <text evidence="2">The sequence shown here is derived from an EMBL/GenBank/DDBJ whole genome shotgun (WGS) entry which is preliminary data.</text>
</comment>